<sequence length="430" mass="46788">MLTCVCRIITPILVITGKMSFAGNAQPVSPTLQDEAVANWVEQVMELEWHSSPVSATLSTSTTLVPDNPDISPPGPVKKTQLPSENNVATPDTFEWPKKHPLSSPVADPVVPGAIFKAEHLEEDDADSHDTETDSVYSEPARFTPPPKRPCNRGNLPEPTVGKSNPIGGIFTADSVTFKKTLAISIAKDATKLGYDINHPGRPRIVYFTGAARTAPLAGTNPHVARTSGYGLVERLWPDSGWSPYAYALDQVIGAYGELQVEKQAIAEALCRASLAVKKNETNLRRAVVTVFTSSKVAVEHIEAGVAPETIYTNENSFDRDTSRPIDLVIEAEAGKLRAMGCFIEVRWLPKGPVGQKILADDLARTPWKIVGGENHNGWGLEDMCAATANLEAEVDIRAKQRELEKYHRKAGSKFRPRMCCHSGVCAGRF</sequence>
<evidence type="ECO:0000313" key="2">
    <source>
        <dbReference type="EMBL" id="KAK3331339.1"/>
    </source>
</evidence>
<feature type="region of interest" description="Disordered" evidence="1">
    <location>
        <begin position="58"/>
        <end position="109"/>
    </location>
</feature>
<comment type="caution">
    <text evidence="2">The sequence shown here is derived from an EMBL/GenBank/DDBJ whole genome shotgun (WGS) entry which is preliminary data.</text>
</comment>
<keyword evidence="3" id="KW-1185">Reference proteome</keyword>
<dbReference type="Proteomes" id="UP001283341">
    <property type="component" value="Unassembled WGS sequence"/>
</dbReference>
<accession>A0AAE0MHM2</accession>
<gene>
    <name evidence="2" type="ORF">B0H66DRAFT_613636</name>
</gene>
<reference evidence="2" key="1">
    <citation type="journal article" date="2023" name="Mol. Phylogenet. Evol.">
        <title>Genome-scale phylogeny and comparative genomics of the fungal order Sordariales.</title>
        <authorList>
            <person name="Hensen N."/>
            <person name="Bonometti L."/>
            <person name="Westerberg I."/>
            <person name="Brannstrom I.O."/>
            <person name="Guillou S."/>
            <person name="Cros-Aarteil S."/>
            <person name="Calhoun S."/>
            <person name="Haridas S."/>
            <person name="Kuo A."/>
            <person name="Mondo S."/>
            <person name="Pangilinan J."/>
            <person name="Riley R."/>
            <person name="LaButti K."/>
            <person name="Andreopoulos B."/>
            <person name="Lipzen A."/>
            <person name="Chen C."/>
            <person name="Yan M."/>
            <person name="Daum C."/>
            <person name="Ng V."/>
            <person name="Clum A."/>
            <person name="Steindorff A."/>
            <person name="Ohm R.A."/>
            <person name="Martin F."/>
            <person name="Silar P."/>
            <person name="Natvig D.O."/>
            <person name="Lalanne C."/>
            <person name="Gautier V."/>
            <person name="Ament-Velasquez S.L."/>
            <person name="Kruys A."/>
            <person name="Hutchinson M.I."/>
            <person name="Powell A.J."/>
            <person name="Barry K."/>
            <person name="Miller A.N."/>
            <person name="Grigoriev I.V."/>
            <person name="Debuchy R."/>
            <person name="Gladieux P."/>
            <person name="Hiltunen Thoren M."/>
            <person name="Johannesson H."/>
        </authorList>
    </citation>
    <scope>NUCLEOTIDE SEQUENCE</scope>
    <source>
        <strain evidence="2">CBS 118394</strain>
    </source>
</reference>
<proteinExistence type="predicted"/>
<dbReference type="AlphaFoldDB" id="A0AAE0MHM2"/>
<organism evidence="2 3">
    <name type="scientific">Apodospora peruviana</name>
    <dbReference type="NCBI Taxonomy" id="516989"/>
    <lineage>
        <taxon>Eukaryota</taxon>
        <taxon>Fungi</taxon>
        <taxon>Dikarya</taxon>
        <taxon>Ascomycota</taxon>
        <taxon>Pezizomycotina</taxon>
        <taxon>Sordariomycetes</taxon>
        <taxon>Sordariomycetidae</taxon>
        <taxon>Sordariales</taxon>
        <taxon>Lasiosphaeriaceae</taxon>
        <taxon>Apodospora</taxon>
    </lineage>
</organism>
<dbReference type="EMBL" id="JAUEDM010000001">
    <property type="protein sequence ID" value="KAK3331339.1"/>
    <property type="molecule type" value="Genomic_DNA"/>
</dbReference>
<feature type="compositionally biased region" description="Polar residues" evidence="1">
    <location>
        <begin position="81"/>
        <end position="90"/>
    </location>
</feature>
<reference evidence="2" key="2">
    <citation type="submission" date="2023-06" db="EMBL/GenBank/DDBJ databases">
        <authorList>
            <consortium name="Lawrence Berkeley National Laboratory"/>
            <person name="Haridas S."/>
            <person name="Hensen N."/>
            <person name="Bonometti L."/>
            <person name="Westerberg I."/>
            <person name="Brannstrom I.O."/>
            <person name="Guillou S."/>
            <person name="Cros-Aarteil S."/>
            <person name="Calhoun S."/>
            <person name="Kuo A."/>
            <person name="Mondo S."/>
            <person name="Pangilinan J."/>
            <person name="Riley R."/>
            <person name="Labutti K."/>
            <person name="Andreopoulos B."/>
            <person name="Lipzen A."/>
            <person name="Chen C."/>
            <person name="Yanf M."/>
            <person name="Daum C."/>
            <person name="Ng V."/>
            <person name="Clum A."/>
            <person name="Steindorff A."/>
            <person name="Ohm R."/>
            <person name="Martin F."/>
            <person name="Silar P."/>
            <person name="Natvig D."/>
            <person name="Lalanne C."/>
            <person name="Gautier V."/>
            <person name="Ament-Velasquez S.L."/>
            <person name="Kruys A."/>
            <person name="Hutchinson M.I."/>
            <person name="Powell A.J."/>
            <person name="Barry K."/>
            <person name="Miller A.N."/>
            <person name="Grigoriev I.V."/>
            <person name="Debuchy R."/>
            <person name="Gladieux P."/>
            <person name="Thoren M.H."/>
            <person name="Johannesson H."/>
        </authorList>
    </citation>
    <scope>NUCLEOTIDE SEQUENCE</scope>
    <source>
        <strain evidence="2">CBS 118394</strain>
    </source>
</reference>
<feature type="region of interest" description="Disordered" evidence="1">
    <location>
        <begin position="121"/>
        <end position="163"/>
    </location>
</feature>
<evidence type="ECO:0000313" key="3">
    <source>
        <dbReference type="Proteomes" id="UP001283341"/>
    </source>
</evidence>
<name>A0AAE0MHM2_9PEZI</name>
<evidence type="ECO:0000256" key="1">
    <source>
        <dbReference type="SAM" id="MobiDB-lite"/>
    </source>
</evidence>
<protein>
    <submittedName>
        <fullName evidence="2">Uncharacterized protein</fullName>
    </submittedName>
</protein>